<dbReference type="STRING" id="105785.A0A2J7RBK6"/>
<evidence type="ECO:0000256" key="7">
    <source>
        <dbReference type="ARBA" id="ARBA00023065"/>
    </source>
</evidence>
<name>A0A2J7RBK6_9NEOP</name>
<dbReference type="PANTHER" id="PTHR42643">
    <property type="entry name" value="IONOTROPIC RECEPTOR 20A-RELATED"/>
    <property type="match status" value="1"/>
</dbReference>
<evidence type="ECO:0000256" key="9">
    <source>
        <dbReference type="ARBA" id="ARBA00023170"/>
    </source>
</evidence>
<comment type="subcellular location">
    <subcellularLocation>
        <location evidence="1">Cell membrane</location>
        <topology evidence="1">Multi-pass membrane protein</topology>
    </subcellularLocation>
</comment>
<keyword evidence="9" id="KW-0675">Receptor</keyword>
<keyword evidence="11" id="KW-1071">Ligand-gated ion channel</keyword>
<dbReference type="EMBL" id="NEVH01005895">
    <property type="protein sequence ID" value="PNF38215.1"/>
    <property type="molecule type" value="Genomic_DNA"/>
</dbReference>
<evidence type="ECO:0000313" key="16">
    <source>
        <dbReference type="EMBL" id="PNF38215.1"/>
    </source>
</evidence>
<feature type="domain" description="Ionotropic glutamate receptor L-glutamate and glycine-binding" evidence="15">
    <location>
        <begin position="218"/>
        <end position="325"/>
    </location>
</feature>
<dbReference type="GO" id="GO:0015276">
    <property type="term" value="F:ligand-gated monoatomic ion channel activity"/>
    <property type="evidence" value="ECO:0007669"/>
    <property type="project" value="InterPro"/>
</dbReference>
<sequence>MVDCLATISERYFPTGRTLVLSWNNCAGRTGTWTNEIGLLDRIHLAARWPVFMSCASDMDRNYTFGWGDKHGSYVLTVRFQFNDEEGVLWDVRKQMQILQTLSSWNPRARFVIMMTGQGIEGYRQRMIKALLKDLSAIQVLNVIILINLSEHSSSRHTNNPSDIHVFTWFPFTRPSGYCGTLSRAIVIDAWMSDSHRFLLNKDLFESKVPENLGLCPLRISTSHFPPFVIFPDENNTTLSSMRGVEMDMLRHISEAMNASVVLPHRIDNGTDSKAQNGVWTGPIGDLLYNRSDVALGAWCFTLEDSLVVDGTNSYFTEEFTFFIPRAEMYPLFLSMSRVFAPNVWLLIFVVILLTAVLLNRVALVRSVGESDSYKYITNCLLRVWSVIVGVSVHEMPRSNPLRGVFLLWVVFCLAINTVFQTYVTSYLVDPGFRYQIDSPEEVIESGLDVYVIDFLHAFLSDNLLNQLKSWRKCGSGNQCLMIVSKSPGVVMLSGKVFVEYKADKQNGVIMYHESSHDLFHFHIVMVIKKGSPFLDRMNIIIRRLVEGGFPGKFFKDIIEKENMRSLSELDQYFSMSVYHLQSAFVAMFVGMSLSVLLFFAELMTRLIQRSNQTNSEIV</sequence>
<comment type="caution">
    <text evidence="16">The sequence shown here is derived from an EMBL/GenBank/DDBJ whole genome shotgun (WGS) entry which is preliminary data.</text>
</comment>
<feature type="transmembrane region" description="Helical" evidence="13">
    <location>
        <begin position="579"/>
        <end position="601"/>
    </location>
</feature>
<keyword evidence="6 13" id="KW-1133">Transmembrane helix</keyword>
<evidence type="ECO:0000313" key="17">
    <source>
        <dbReference type="Proteomes" id="UP000235965"/>
    </source>
</evidence>
<organism evidence="16 17">
    <name type="scientific">Cryptotermes secundus</name>
    <dbReference type="NCBI Taxonomy" id="105785"/>
    <lineage>
        <taxon>Eukaryota</taxon>
        <taxon>Metazoa</taxon>
        <taxon>Ecdysozoa</taxon>
        <taxon>Arthropoda</taxon>
        <taxon>Hexapoda</taxon>
        <taxon>Insecta</taxon>
        <taxon>Pterygota</taxon>
        <taxon>Neoptera</taxon>
        <taxon>Polyneoptera</taxon>
        <taxon>Dictyoptera</taxon>
        <taxon>Blattodea</taxon>
        <taxon>Blattoidea</taxon>
        <taxon>Termitoidae</taxon>
        <taxon>Kalotermitidae</taxon>
        <taxon>Cryptotermitinae</taxon>
        <taxon>Cryptotermes</taxon>
    </lineage>
</organism>
<dbReference type="Pfam" id="PF00060">
    <property type="entry name" value="Lig_chan"/>
    <property type="match status" value="1"/>
</dbReference>
<keyword evidence="4" id="KW-1003">Cell membrane</keyword>
<feature type="transmembrane region" description="Helical" evidence="13">
    <location>
        <begin position="405"/>
        <end position="424"/>
    </location>
</feature>
<feature type="transmembrane region" description="Helical" evidence="13">
    <location>
        <begin position="344"/>
        <end position="364"/>
    </location>
</feature>
<evidence type="ECO:0000256" key="6">
    <source>
        <dbReference type="ARBA" id="ARBA00022989"/>
    </source>
</evidence>
<dbReference type="InterPro" id="IPR001320">
    <property type="entry name" value="Iontro_rcpt_C"/>
</dbReference>
<evidence type="ECO:0000256" key="8">
    <source>
        <dbReference type="ARBA" id="ARBA00023136"/>
    </source>
</evidence>
<protein>
    <submittedName>
        <fullName evidence="16">Uncharacterized protein</fullName>
    </submittedName>
</protein>
<dbReference type="Pfam" id="PF10613">
    <property type="entry name" value="Lig_chan-Glu_bd"/>
    <property type="match status" value="1"/>
</dbReference>
<evidence type="ECO:0000259" key="14">
    <source>
        <dbReference type="Pfam" id="PF00060"/>
    </source>
</evidence>
<evidence type="ECO:0000256" key="13">
    <source>
        <dbReference type="SAM" id="Phobius"/>
    </source>
</evidence>
<keyword evidence="3" id="KW-0813">Transport</keyword>
<dbReference type="Gene3D" id="1.10.287.70">
    <property type="match status" value="1"/>
</dbReference>
<evidence type="ECO:0000256" key="12">
    <source>
        <dbReference type="ARBA" id="ARBA00023303"/>
    </source>
</evidence>
<dbReference type="GO" id="GO:0050906">
    <property type="term" value="P:detection of stimulus involved in sensory perception"/>
    <property type="evidence" value="ECO:0007669"/>
    <property type="project" value="UniProtKB-ARBA"/>
</dbReference>
<accession>A0A2J7RBK6</accession>
<dbReference type="SUPFAM" id="SSF53850">
    <property type="entry name" value="Periplasmic binding protein-like II"/>
    <property type="match status" value="1"/>
</dbReference>
<evidence type="ECO:0000256" key="5">
    <source>
        <dbReference type="ARBA" id="ARBA00022692"/>
    </source>
</evidence>
<evidence type="ECO:0000256" key="11">
    <source>
        <dbReference type="ARBA" id="ARBA00023286"/>
    </source>
</evidence>
<evidence type="ECO:0000259" key="15">
    <source>
        <dbReference type="Pfam" id="PF10613"/>
    </source>
</evidence>
<feature type="domain" description="Ionotropic glutamate receptor C-terminal" evidence="14">
    <location>
        <begin position="343"/>
        <end position="592"/>
    </location>
</feature>
<evidence type="ECO:0000256" key="2">
    <source>
        <dbReference type="ARBA" id="ARBA00008685"/>
    </source>
</evidence>
<dbReference type="InterPro" id="IPR019594">
    <property type="entry name" value="Glu/Gly-bd"/>
</dbReference>
<keyword evidence="12" id="KW-0407">Ion channel</keyword>
<dbReference type="InParanoid" id="A0A2J7RBK6"/>
<keyword evidence="5 13" id="KW-0812">Transmembrane</keyword>
<proteinExistence type="inferred from homology"/>
<evidence type="ECO:0000256" key="10">
    <source>
        <dbReference type="ARBA" id="ARBA00023180"/>
    </source>
</evidence>
<dbReference type="OrthoDB" id="6506757at2759"/>
<dbReference type="Gene3D" id="3.40.190.10">
    <property type="entry name" value="Periplasmic binding protein-like II"/>
    <property type="match status" value="1"/>
</dbReference>
<dbReference type="GO" id="GO:0005886">
    <property type="term" value="C:plasma membrane"/>
    <property type="evidence" value="ECO:0007669"/>
    <property type="project" value="UniProtKB-SubCell"/>
</dbReference>
<keyword evidence="17" id="KW-1185">Reference proteome</keyword>
<dbReference type="PANTHER" id="PTHR42643:SF24">
    <property type="entry name" value="IONOTROPIC RECEPTOR 60A"/>
    <property type="match status" value="1"/>
</dbReference>
<dbReference type="Proteomes" id="UP000235965">
    <property type="component" value="Unassembled WGS sequence"/>
</dbReference>
<evidence type="ECO:0000256" key="1">
    <source>
        <dbReference type="ARBA" id="ARBA00004651"/>
    </source>
</evidence>
<gene>
    <name evidence="16" type="ORF">B7P43_G13366</name>
</gene>
<dbReference type="AlphaFoldDB" id="A0A2J7RBK6"/>
<reference evidence="16 17" key="1">
    <citation type="submission" date="2017-12" db="EMBL/GenBank/DDBJ databases">
        <title>Hemimetabolous genomes reveal molecular basis of termite eusociality.</title>
        <authorList>
            <person name="Harrison M.C."/>
            <person name="Jongepier E."/>
            <person name="Robertson H.M."/>
            <person name="Arning N."/>
            <person name="Bitard-Feildel T."/>
            <person name="Chao H."/>
            <person name="Childers C.P."/>
            <person name="Dinh H."/>
            <person name="Doddapaneni H."/>
            <person name="Dugan S."/>
            <person name="Gowin J."/>
            <person name="Greiner C."/>
            <person name="Han Y."/>
            <person name="Hu H."/>
            <person name="Hughes D.S.T."/>
            <person name="Huylmans A.-K."/>
            <person name="Kemena C."/>
            <person name="Kremer L.P.M."/>
            <person name="Lee S.L."/>
            <person name="Lopez-Ezquerra A."/>
            <person name="Mallet L."/>
            <person name="Monroy-Kuhn J.M."/>
            <person name="Moser A."/>
            <person name="Murali S.C."/>
            <person name="Muzny D.M."/>
            <person name="Otani S."/>
            <person name="Piulachs M.-D."/>
            <person name="Poelchau M."/>
            <person name="Qu J."/>
            <person name="Schaub F."/>
            <person name="Wada-Katsumata A."/>
            <person name="Worley K.C."/>
            <person name="Xie Q."/>
            <person name="Ylla G."/>
            <person name="Poulsen M."/>
            <person name="Gibbs R.A."/>
            <person name="Schal C."/>
            <person name="Richards S."/>
            <person name="Belles X."/>
            <person name="Korb J."/>
            <person name="Bornberg-Bauer E."/>
        </authorList>
    </citation>
    <scope>NUCLEOTIDE SEQUENCE [LARGE SCALE GENOMIC DNA]</scope>
    <source>
        <tissue evidence="16">Whole body</tissue>
    </source>
</reference>
<dbReference type="InterPro" id="IPR052192">
    <property type="entry name" value="Insect_Ionotropic_Sensory_Rcpt"/>
</dbReference>
<keyword evidence="10" id="KW-0325">Glycoprotein</keyword>
<evidence type="ECO:0000256" key="3">
    <source>
        <dbReference type="ARBA" id="ARBA00022448"/>
    </source>
</evidence>
<evidence type="ECO:0000256" key="4">
    <source>
        <dbReference type="ARBA" id="ARBA00022475"/>
    </source>
</evidence>
<comment type="similarity">
    <text evidence="2">Belongs to the glutamate-gated ion channel (TC 1.A.10.1) family.</text>
</comment>
<keyword evidence="8 13" id="KW-0472">Membrane</keyword>
<keyword evidence="7" id="KW-0406">Ion transport</keyword>